<gene>
    <name evidence="2" type="ORF">GCM10011575_22150</name>
</gene>
<feature type="transmembrane region" description="Helical" evidence="1">
    <location>
        <begin position="127"/>
        <end position="153"/>
    </location>
</feature>
<feature type="transmembrane region" description="Helical" evidence="1">
    <location>
        <begin position="91"/>
        <end position="121"/>
    </location>
</feature>
<accession>A0A917S879</accession>
<proteinExistence type="predicted"/>
<feature type="transmembrane region" description="Helical" evidence="1">
    <location>
        <begin position="318"/>
        <end position="340"/>
    </location>
</feature>
<protein>
    <recommendedName>
        <fullName evidence="4">ABC-2 type transport system permease protein</fullName>
    </recommendedName>
</protein>
<reference evidence="2" key="2">
    <citation type="submission" date="2020-09" db="EMBL/GenBank/DDBJ databases">
        <authorList>
            <person name="Sun Q."/>
            <person name="Zhou Y."/>
        </authorList>
    </citation>
    <scope>NUCLEOTIDE SEQUENCE</scope>
    <source>
        <strain evidence="2">CGMCC 4.7306</strain>
    </source>
</reference>
<dbReference type="AlphaFoldDB" id="A0A917S879"/>
<feature type="transmembrane region" description="Helical" evidence="1">
    <location>
        <begin position="221"/>
        <end position="242"/>
    </location>
</feature>
<name>A0A917S879_9ACTN</name>
<keyword evidence="1" id="KW-0472">Membrane</keyword>
<evidence type="ECO:0008006" key="4">
    <source>
        <dbReference type="Google" id="ProtNLM"/>
    </source>
</evidence>
<keyword evidence="1" id="KW-1133">Transmembrane helix</keyword>
<feature type="transmembrane region" description="Helical" evidence="1">
    <location>
        <begin position="461"/>
        <end position="481"/>
    </location>
</feature>
<feature type="transmembrane region" description="Helical" evidence="1">
    <location>
        <begin position="363"/>
        <end position="383"/>
    </location>
</feature>
<evidence type="ECO:0000313" key="2">
    <source>
        <dbReference type="EMBL" id="GGL63247.1"/>
    </source>
</evidence>
<evidence type="ECO:0000256" key="1">
    <source>
        <dbReference type="SAM" id="Phobius"/>
    </source>
</evidence>
<keyword evidence="3" id="KW-1185">Reference proteome</keyword>
<dbReference type="Proteomes" id="UP000613840">
    <property type="component" value="Unassembled WGS sequence"/>
</dbReference>
<feature type="transmembrane region" description="Helical" evidence="1">
    <location>
        <begin position="395"/>
        <end position="414"/>
    </location>
</feature>
<feature type="transmembrane region" description="Helical" evidence="1">
    <location>
        <begin position="434"/>
        <end position="454"/>
    </location>
</feature>
<organism evidence="2 3">
    <name type="scientific">Microlunatus endophyticus</name>
    <dbReference type="NCBI Taxonomy" id="1716077"/>
    <lineage>
        <taxon>Bacteria</taxon>
        <taxon>Bacillati</taxon>
        <taxon>Actinomycetota</taxon>
        <taxon>Actinomycetes</taxon>
        <taxon>Propionibacteriales</taxon>
        <taxon>Propionibacteriaceae</taxon>
        <taxon>Microlunatus</taxon>
    </lineage>
</organism>
<feature type="transmembrane region" description="Helical" evidence="1">
    <location>
        <begin position="165"/>
        <end position="190"/>
    </location>
</feature>
<keyword evidence="1" id="KW-0812">Transmembrane</keyword>
<sequence>MGMRAAALRNARQSRFGTVALLAAGVFGLLVAVSTLLFGITTSARGTGGAAQLGLLSLSWMAGRIGFAAFSGGDPAVPLDLFRTIPVGRRILARSLALLGFADVATVLLGIALAGTVAYGFRRDPVAGLVGILGTALTLIMIGLLGTIVAAAVPVGSRRRQDLGTLLSAAVISGVVVLGTLIQPLLALLADGRPRALVIMVEILPSGWSADATSAAAAGHLAGTLLPLAALAAGCAVLYRWWPYVLDARLLSQATSSRHVRSRSRRRVLPATATGAVICRELRLWIRDPNRAGFLLVAVVVGLGVCVVPLISQGTRVLLPFAGCGTAIIAGAVAGNGYGFDGAAMAVLLDTGAERADVRGRQLAWLLLLGPYALALTVVGGLLGGQPWALPWSYGLLAAILGGAAGVIPLSSVVAPQPLDANGSPGPTWVVKTYASIVLIALSTTPTLAVLIIGRAVGSSLITWLAVAIGVITGTVAIMVLGRLAGSRAVAGGPEIYQALSQAGFRK</sequence>
<comment type="caution">
    <text evidence="2">The sequence shown here is derived from an EMBL/GenBank/DDBJ whole genome shotgun (WGS) entry which is preliminary data.</text>
</comment>
<evidence type="ECO:0000313" key="3">
    <source>
        <dbReference type="Proteomes" id="UP000613840"/>
    </source>
</evidence>
<dbReference type="EMBL" id="BMMZ01000004">
    <property type="protein sequence ID" value="GGL63247.1"/>
    <property type="molecule type" value="Genomic_DNA"/>
</dbReference>
<reference evidence="2" key="1">
    <citation type="journal article" date="2014" name="Int. J. Syst. Evol. Microbiol.">
        <title>Complete genome sequence of Corynebacterium casei LMG S-19264T (=DSM 44701T), isolated from a smear-ripened cheese.</title>
        <authorList>
            <consortium name="US DOE Joint Genome Institute (JGI-PGF)"/>
            <person name="Walter F."/>
            <person name="Albersmeier A."/>
            <person name="Kalinowski J."/>
            <person name="Ruckert C."/>
        </authorList>
    </citation>
    <scope>NUCLEOTIDE SEQUENCE</scope>
    <source>
        <strain evidence="2">CGMCC 4.7306</strain>
    </source>
</reference>
<feature type="transmembrane region" description="Helical" evidence="1">
    <location>
        <begin position="292"/>
        <end position="311"/>
    </location>
</feature>